<evidence type="ECO:0000256" key="1">
    <source>
        <dbReference type="SAM" id="MobiDB-lite"/>
    </source>
</evidence>
<sequence length="486" mass="55312">MNPKFDGDDESLLSSFWEYVSPTSNTNELFASGIRSSRSTSNNDPHNVVANERTGLLDGNRTKDLRSTTTSSTFADSNNDVIYESSQLVQSSLDQLERELRIIENNNLGSAVAYHKACRQSYEYVQSLRISFLRAECFNVSKASLRMTSFWEEKERLFGGGGGGGGGCSSSLSDNNSNDNILGRPIRLSDLDVDDLTALRSGALQLLMPQQQQQQQQPQQHQDQPTNSNNHNMKRTTTLDSHNRGVLCYFPKYDVSKTPDNMTRAWWYYVQCLLFDDDNYGDDDSNNKNIDNDFRGGREGVHHQKHGFVVITYHVGDVSLSEMDRSMNLNCQGLNSLKQLPIRFNGKIHYCFNDYKIRQALNLYRIYATTGRRYWYSSGDGGGDGGATNNEDDSDEDEEESWYLHDGSLIECKYRLRVQYGIPSDDLPLTIEGELIISQHIEWVNQRNKLESSTIMILKHDLRVINLRLIYDIVNLTTAENNNEEQ</sequence>
<feature type="region of interest" description="Disordered" evidence="1">
    <location>
        <begin position="379"/>
        <end position="398"/>
    </location>
</feature>
<feature type="region of interest" description="Disordered" evidence="1">
    <location>
        <begin position="208"/>
        <end position="237"/>
    </location>
</feature>
<name>A0A1E7FD81_9STRA</name>
<proteinExistence type="predicted"/>
<evidence type="ECO:0000313" key="2">
    <source>
        <dbReference type="EMBL" id="OEU16128.1"/>
    </source>
</evidence>
<reference evidence="2 3" key="1">
    <citation type="submission" date="2016-09" db="EMBL/GenBank/DDBJ databases">
        <title>Extensive genetic diversity and differential bi-allelic expression allows diatom success in the polar Southern Ocean.</title>
        <authorList>
            <consortium name="DOE Joint Genome Institute"/>
            <person name="Mock T."/>
            <person name="Otillar R.P."/>
            <person name="Strauss J."/>
            <person name="Dupont C."/>
            <person name="Frickenhaus S."/>
            <person name="Maumus F."/>
            <person name="Mcmullan M."/>
            <person name="Sanges R."/>
            <person name="Schmutz J."/>
            <person name="Toseland A."/>
            <person name="Valas R."/>
            <person name="Veluchamy A."/>
            <person name="Ward B.J."/>
            <person name="Allen A."/>
            <person name="Barry K."/>
            <person name="Falciatore A."/>
            <person name="Ferrante M."/>
            <person name="Fortunato A.E."/>
            <person name="Gloeckner G."/>
            <person name="Gruber A."/>
            <person name="Hipkin R."/>
            <person name="Janech M."/>
            <person name="Kroth P."/>
            <person name="Leese F."/>
            <person name="Lindquist E."/>
            <person name="Lyon B.R."/>
            <person name="Martin J."/>
            <person name="Mayer C."/>
            <person name="Parker M."/>
            <person name="Quesneville H."/>
            <person name="Raymond J."/>
            <person name="Uhlig C."/>
            <person name="Valentin K.U."/>
            <person name="Worden A.Z."/>
            <person name="Armbrust E.V."/>
            <person name="Bowler C."/>
            <person name="Green B."/>
            <person name="Moulton V."/>
            <person name="Van Oosterhout C."/>
            <person name="Grigoriev I."/>
        </authorList>
    </citation>
    <scope>NUCLEOTIDE SEQUENCE [LARGE SCALE GENOMIC DNA]</scope>
    <source>
        <strain evidence="2 3">CCMP1102</strain>
    </source>
</reference>
<dbReference type="KEGG" id="fcy:FRACYDRAFT_238715"/>
<dbReference type="EMBL" id="KV784358">
    <property type="protein sequence ID" value="OEU16128.1"/>
    <property type="molecule type" value="Genomic_DNA"/>
</dbReference>
<organism evidence="2 3">
    <name type="scientific">Fragilariopsis cylindrus CCMP1102</name>
    <dbReference type="NCBI Taxonomy" id="635003"/>
    <lineage>
        <taxon>Eukaryota</taxon>
        <taxon>Sar</taxon>
        <taxon>Stramenopiles</taxon>
        <taxon>Ochrophyta</taxon>
        <taxon>Bacillariophyta</taxon>
        <taxon>Bacillariophyceae</taxon>
        <taxon>Bacillariophycidae</taxon>
        <taxon>Bacillariales</taxon>
        <taxon>Bacillariaceae</taxon>
        <taxon>Fragilariopsis</taxon>
    </lineage>
</organism>
<dbReference type="AlphaFoldDB" id="A0A1E7FD81"/>
<protein>
    <submittedName>
        <fullName evidence="2">Uncharacterized protein</fullName>
    </submittedName>
</protein>
<feature type="compositionally biased region" description="Polar residues" evidence="1">
    <location>
        <begin position="226"/>
        <end position="237"/>
    </location>
</feature>
<feature type="compositionally biased region" description="Low complexity" evidence="1">
    <location>
        <begin position="208"/>
        <end position="225"/>
    </location>
</feature>
<dbReference type="InParanoid" id="A0A1E7FD81"/>
<evidence type="ECO:0000313" key="3">
    <source>
        <dbReference type="Proteomes" id="UP000095751"/>
    </source>
</evidence>
<accession>A0A1E7FD81</accession>
<keyword evidence="3" id="KW-1185">Reference proteome</keyword>
<gene>
    <name evidence="2" type="ORF">FRACYDRAFT_238715</name>
</gene>
<dbReference type="Proteomes" id="UP000095751">
    <property type="component" value="Unassembled WGS sequence"/>
</dbReference>